<organism evidence="1 2">
    <name type="scientific">Populus euphratica</name>
    <name type="common">Euphrates poplar</name>
    <dbReference type="NCBI Taxonomy" id="75702"/>
    <lineage>
        <taxon>Eukaryota</taxon>
        <taxon>Viridiplantae</taxon>
        <taxon>Streptophyta</taxon>
        <taxon>Embryophyta</taxon>
        <taxon>Tracheophyta</taxon>
        <taxon>Spermatophyta</taxon>
        <taxon>Magnoliopsida</taxon>
        <taxon>eudicotyledons</taxon>
        <taxon>Gunneridae</taxon>
        <taxon>Pentapetalae</taxon>
        <taxon>rosids</taxon>
        <taxon>fabids</taxon>
        <taxon>Malpighiales</taxon>
        <taxon>Salicaceae</taxon>
        <taxon>Saliceae</taxon>
        <taxon>Populus</taxon>
    </lineage>
</organism>
<dbReference type="Gene3D" id="2.60.40.790">
    <property type="match status" value="1"/>
</dbReference>
<dbReference type="SUPFAM" id="SSF49764">
    <property type="entry name" value="HSP20-like chaperones"/>
    <property type="match status" value="1"/>
</dbReference>
<dbReference type="RefSeq" id="XP_011046461.1">
    <property type="nucleotide sequence ID" value="XM_011048159.1"/>
</dbReference>
<accession>A0AAJ6U7I7</accession>
<sequence>MSKPLECYNYLQPASEWKEEDGALVLLVRIPSVRHEQLGVTIESTNEIKVSGEYTPAGDNRTVRFSAVYGPFPDNFSSSELTVDQLLESEFQKSSLLHRSVLKSRRPRQAKRLLAFKKPETSRRVKIMERLQNLLMTEKLLLG</sequence>
<dbReference type="AlphaFoldDB" id="A0AAJ6U7I7"/>
<dbReference type="GeneID" id="105125395"/>
<evidence type="ECO:0000313" key="3">
    <source>
        <dbReference type="RefSeq" id="XP_011046461.1"/>
    </source>
</evidence>
<dbReference type="RefSeq" id="XP_011024111.1">
    <property type="nucleotide sequence ID" value="XM_011025809.1"/>
</dbReference>
<dbReference type="Proteomes" id="UP000694918">
    <property type="component" value="Unplaced"/>
</dbReference>
<name>A0AAJ6U7I7_POPEU</name>
<reference evidence="2 3" key="1">
    <citation type="submission" date="2025-04" db="UniProtKB">
        <authorList>
            <consortium name="RefSeq"/>
        </authorList>
    </citation>
    <scope>IDENTIFICATION</scope>
</reference>
<proteinExistence type="predicted"/>
<evidence type="ECO:0000313" key="1">
    <source>
        <dbReference type="Proteomes" id="UP000694918"/>
    </source>
</evidence>
<dbReference type="KEGG" id="peu:105125395"/>
<gene>
    <name evidence="2" type="primary">LOC105125395</name>
    <name evidence="3" type="synonym">LOC105141070</name>
</gene>
<protein>
    <submittedName>
        <fullName evidence="2">Uncharacterized protein LOC105125395</fullName>
    </submittedName>
    <submittedName>
        <fullName evidence="3">Uncharacterized protein LOC105141070</fullName>
    </submittedName>
</protein>
<dbReference type="InterPro" id="IPR008978">
    <property type="entry name" value="HSP20-like_chaperone"/>
</dbReference>
<dbReference type="GeneID" id="105141070"/>
<keyword evidence="1" id="KW-1185">Reference proteome</keyword>
<evidence type="ECO:0000313" key="2">
    <source>
        <dbReference type="RefSeq" id="XP_011024111.1"/>
    </source>
</evidence>
<dbReference type="KEGG" id="peu:105141070"/>